<keyword evidence="2" id="KW-1133">Transmembrane helix</keyword>
<feature type="region of interest" description="Disordered" evidence="1">
    <location>
        <begin position="158"/>
        <end position="199"/>
    </location>
</feature>
<name>A0A1H4JMJ3_9PSEU</name>
<keyword evidence="2" id="KW-0812">Transmembrane</keyword>
<evidence type="ECO:0000313" key="4">
    <source>
        <dbReference type="Proteomes" id="UP000199622"/>
    </source>
</evidence>
<keyword evidence="4" id="KW-1185">Reference proteome</keyword>
<protein>
    <submittedName>
        <fullName evidence="3">Uncharacterized protein</fullName>
    </submittedName>
</protein>
<dbReference type="Gene3D" id="2.60.34.30">
    <property type="entry name" value="Competence, DNA-entry nuclease inhibitor, ComJ"/>
    <property type="match status" value="1"/>
</dbReference>
<evidence type="ECO:0000256" key="2">
    <source>
        <dbReference type="SAM" id="Phobius"/>
    </source>
</evidence>
<evidence type="ECO:0000313" key="3">
    <source>
        <dbReference type="EMBL" id="SEB47185.1"/>
    </source>
</evidence>
<evidence type="ECO:0000256" key="1">
    <source>
        <dbReference type="SAM" id="MobiDB-lite"/>
    </source>
</evidence>
<feature type="transmembrane region" description="Helical" evidence="2">
    <location>
        <begin position="406"/>
        <end position="427"/>
    </location>
</feature>
<sequence length="436" mass="45953">MQLAYAELDVFADYNSFMVQDETARLEPDRAWTRALISDMIAARDGVVGVGTARRTTVPVILDVRTHGPVNDFDGWDHVTEAGLHIESGTVIVSMLDCIDAVPRITVPAGSYTARIYAAGFGTISSDGIHGDDLYHVVLWPGAIRKPQVLARAGTRLGAPADRHPPAQPATGSSALGGEHIGRDHPDPRRKPGCGALAEPNVGSAVTALPFDVNASRRSEAADLRSDDRTLLLDLENLGCVRLRPRPLRTRLAGLLAAAGPIHHAVAAYAVPDEADGDPLASMLAELRIASLRVQPGPDAAELALLAHARYVHTEGGRIFLVGSADGRFAELAALGRVDLLVWDGQPVATKLAEVVHDIHRLARPTSAPAGDITEPMQREPAATPSTMPAGAAGVPGEPARAGSAFAGPLLTAFATGIAIAAGHRLFDALLPRRRR</sequence>
<dbReference type="InterPro" id="IPR038691">
    <property type="entry name" value="ComJ_sf"/>
</dbReference>
<gene>
    <name evidence="3" type="ORF">SAMN04489727_2018</name>
</gene>
<accession>A0A1H4JMJ3</accession>
<dbReference type="Proteomes" id="UP000199622">
    <property type="component" value="Unassembled WGS sequence"/>
</dbReference>
<keyword evidence="2" id="KW-0472">Membrane</keyword>
<dbReference type="EMBL" id="FNSO01000003">
    <property type="protein sequence ID" value="SEB47185.1"/>
    <property type="molecule type" value="Genomic_DNA"/>
</dbReference>
<dbReference type="AlphaFoldDB" id="A0A1H4JMJ3"/>
<reference evidence="4" key="1">
    <citation type="submission" date="2016-10" db="EMBL/GenBank/DDBJ databases">
        <authorList>
            <person name="Varghese N."/>
            <person name="Submissions S."/>
        </authorList>
    </citation>
    <scope>NUCLEOTIDE SEQUENCE [LARGE SCALE GENOMIC DNA]</scope>
    <source>
        <strain evidence="4">DSM 44544</strain>
    </source>
</reference>
<organism evidence="3 4">
    <name type="scientific">Amycolatopsis tolypomycina</name>
    <dbReference type="NCBI Taxonomy" id="208445"/>
    <lineage>
        <taxon>Bacteria</taxon>
        <taxon>Bacillati</taxon>
        <taxon>Actinomycetota</taxon>
        <taxon>Actinomycetes</taxon>
        <taxon>Pseudonocardiales</taxon>
        <taxon>Pseudonocardiaceae</taxon>
        <taxon>Amycolatopsis</taxon>
    </lineage>
</organism>
<feature type="region of interest" description="Disordered" evidence="1">
    <location>
        <begin position="366"/>
        <end position="396"/>
    </location>
</feature>
<proteinExistence type="predicted"/>
<feature type="compositionally biased region" description="Basic and acidic residues" evidence="1">
    <location>
        <begin position="180"/>
        <end position="190"/>
    </location>
</feature>